<feature type="transmembrane region" description="Helical" evidence="12">
    <location>
        <begin position="244"/>
        <end position="268"/>
    </location>
</feature>
<sequence length="440" mass="47527">MAAYGLYTHIRNNRIRSVFLIGGLFLLIYVIVFALALGYRAFTSRGTLDWYLMRAWLDLKMAWPFATVAALIWIAIAYKFNQSIIDFATGAHEVTRKEEPRLWNLLENLCISRGITMPKLKIMPTSALNAFASGLTQAQYSVTVTTGLIEKLDDAELEAVLAHELTHIRNGDVSLMVIATIISGIVGFLAEVMFRSIFDAGGSARPSTWSRRSDSSSSSSSSSSWGGSSSSSSSSDSSDSKGGAGAAILAIIIAIALIFLAWFLSTVIRLALSRSREFLADAGAVELTKNPDAMIMALRKIEGRGELPNNPSAVMEMCVDNPRSGIVDLFSTHPSIDSRVDALVRMAAGHDPGPIHVADDEDFEAEEQAEEQAAPPTETPEVQKPEQRSPFPTIPGMPDNIPLPIPGIGKPFLPSKPPLGERSEPRGGEARGPWGPRGEG</sequence>
<dbReference type="PANTHER" id="PTHR43221:SF2">
    <property type="entry name" value="PROTEASE HTPX HOMOLOG"/>
    <property type="match status" value="1"/>
</dbReference>
<keyword evidence="15" id="KW-1185">Reference proteome</keyword>
<dbReference type="Gene3D" id="3.30.2010.10">
    <property type="entry name" value="Metalloproteases ('zincins'), catalytic domain"/>
    <property type="match status" value="1"/>
</dbReference>
<comment type="similarity">
    <text evidence="10">Belongs to the peptidase M48 family.</text>
</comment>
<evidence type="ECO:0000313" key="14">
    <source>
        <dbReference type="EMBL" id="BAT57873.1"/>
    </source>
</evidence>
<keyword evidence="1" id="KW-1003">Cell membrane</keyword>
<proteinExistence type="inferred from homology"/>
<reference evidence="14 15" key="1">
    <citation type="submission" date="2015-08" db="EMBL/GenBank/DDBJ databases">
        <title>Investigation of the bacterial diversity of lava forest soil.</title>
        <authorList>
            <person name="Lee J.S."/>
        </authorList>
    </citation>
    <scope>NUCLEOTIDE SEQUENCE [LARGE SCALE GENOMIC DNA]</scope>
    <source>
        <strain evidence="14 15">GJW-30</strain>
    </source>
</reference>
<dbReference type="CDD" id="cd07340">
    <property type="entry name" value="M48B_Htpx_like"/>
    <property type="match status" value="1"/>
</dbReference>
<evidence type="ECO:0000256" key="7">
    <source>
        <dbReference type="ARBA" id="ARBA00022989"/>
    </source>
</evidence>
<evidence type="ECO:0000256" key="5">
    <source>
        <dbReference type="ARBA" id="ARBA00022801"/>
    </source>
</evidence>
<feature type="transmembrane region" description="Helical" evidence="12">
    <location>
        <begin position="18"/>
        <end position="41"/>
    </location>
</feature>
<evidence type="ECO:0000256" key="11">
    <source>
        <dbReference type="SAM" id="MobiDB-lite"/>
    </source>
</evidence>
<evidence type="ECO:0000259" key="13">
    <source>
        <dbReference type="Pfam" id="PF01435"/>
    </source>
</evidence>
<keyword evidence="4" id="KW-0479">Metal-binding</keyword>
<feature type="transmembrane region" description="Helical" evidence="12">
    <location>
        <begin position="175"/>
        <end position="198"/>
    </location>
</feature>
<feature type="domain" description="Peptidase M48" evidence="13">
    <location>
        <begin position="98"/>
        <end position="345"/>
    </location>
</feature>
<keyword evidence="9 12" id="KW-0472">Membrane</keyword>
<feature type="compositionally biased region" description="Basic and acidic residues" evidence="11">
    <location>
        <begin position="419"/>
        <end position="429"/>
    </location>
</feature>
<evidence type="ECO:0000256" key="10">
    <source>
        <dbReference type="RuleBase" id="RU003983"/>
    </source>
</evidence>
<dbReference type="OrthoDB" id="15218at2"/>
<organism evidence="14 15">
    <name type="scientific">Variibacter gotjawalensis</name>
    <dbReference type="NCBI Taxonomy" id="1333996"/>
    <lineage>
        <taxon>Bacteria</taxon>
        <taxon>Pseudomonadati</taxon>
        <taxon>Pseudomonadota</taxon>
        <taxon>Alphaproteobacteria</taxon>
        <taxon>Hyphomicrobiales</taxon>
        <taxon>Nitrobacteraceae</taxon>
        <taxon>Variibacter</taxon>
    </lineage>
</organism>
<feature type="compositionally biased region" description="Low complexity" evidence="11">
    <location>
        <begin position="371"/>
        <end position="380"/>
    </location>
</feature>
<dbReference type="KEGG" id="vgo:GJW-30_1_00383"/>
<feature type="region of interest" description="Disordered" evidence="11">
    <location>
        <begin position="202"/>
        <end position="240"/>
    </location>
</feature>
<dbReference type="GO" id="GO:0006508">
    <property type="term" value="P:proteolysis"/>
    <property type="evidence" value="ECO:0007669"/>
    <property type="project" value="UniProtKB-KW"/>
</dbReference>
<feature type="region of interest" description="Disordered" evidence="11">
    <location>
        <begin position="363"/>
        <end position="440"/>
    </location>
</feature>
<keyword evidence="2 10" id="KW-0645">Protease</keyword>
<feature type="compositionally biased region" description="Low complexity" evidence="11">
    <location>
        <begin position="215"/>
        <end position="237"/>
    </location>
</feature>
<dbReference type="InterPro" id="IPR001915">
    <property type="entry name" value="Peptidase_M48"/>
</dbReference>
<evidence type="ECO:0000256" key="8">
    <source>
        <dbReference type="ARBA" id="ARBA00023049"/>
    </source>
</evidence>
<dbReference type="GO" id="GO:0046872">
    <property type="term" value="F:metal ion binding"/>
    <property type="evidence" value="ECO:0007669"/>
    <property type="project" value="UniProtKB-KW"/>
</dbReference>
<evidence type="ECO:0000256" key="9">
    <source>
        <dbReference type="ARBA" id="ARBA00023136"/>
    </source>
</evidence>
<dbReference type="Pfam" id="PF01435">
    <property type="entry name" value="Peptidase_M48"/>
    <property type="match status" value="1"/>
</dbReference>
<feature type="transmembrane region" description="Helical" evidence="12">
    <location>
        <begin position="61"/>
        <end position="78"/>
    </location>
</feature>
<keyword evidence="8 10" id="KW-0482">Metalloprotease</keyword>
<dbReference type="Proteomes" id="UP000236884">
    <property type="component" value="Chromosome"/>
</dbReference>
<protein>
    <recommendedName>
        <fullName evidence="13">Peptidase M48 domain-containing protein</fullName>
    </recommendedName>
</protein>
<accession>A0A0S3PPH8</accession>
<evidence type="ECO:0000256" key="2">
    <source>
        <dbReference type="ARBA" id="ARBA00022670"/>
    </source>
</evidence>
<name>A0A0S3PPH8_9BRAD</name>
<keyword evidence="7 12" id="KW-1133">Transmembrane helix</keyword>
<dbReference type="InterPro" id="IPR050083">
    <property type="entry name" value="HtpX_protease"/>
</dbReference>
<dbReference type="EMBL" id="AP014946">
    <property type="protein sequence ID" value="BAT57873.1"/>
    <property type="molecule type" value="Genomic_DNA"/>
</dbReference>
<evidence type="ECO:0000313" key="15">
    <source>
        <dbReference type="Proteomes" id="UP000236884"/>
    </source>
</evidence>
<evidence type="ECO:0000256" key="1">
    <source>
        <dbReference type="ARBA" id="ARBA00022475"/>
    </source>
</evidence>
<keyword evidence="5 10" id="KW-0378">Hydrolase</keyword>
<keyword evidence="3 12" id="KW-0812">Transmembrane</keyword>
<evidence type="ECO:0000256" key="4">
    <source>
        <dbReference type="ARBA" id="ARBA00022723"/>
    </source>
</evidence>
<dbReference type="GO" id="GO:0004222">
    <property type="term" value="F:metalloendopeptidase activity"/>
    <property type="evidence" value="ECO:0007669"/>
    <property type="project" value="InterPro"/>
</dbReference>
<dbReference type="PANTHER" id="PTHR43221">
    <property type="entry name" value="PROTEASE HTPX"/>
    <property type="match status" value="1"/>
</dbReference>
<dbReference type="RefSeq" id="WP_096358601.1">
    <property type="nucleotide sequence ID" value="NZ_AP014946.1"/>
</dbReference>
<keyword evidence="6 10" id="KW-0862">Zinc</keyword>
<evidence type="ECO:0000256" key="3">
    <source>
        <dbReference type="ARBA" id="ARBA00022692"/>
    </source>
</evidence>
<comment type="cofactor">
    <cofactor evidence="10">
        <name>Zn(2+)</name>
        <dbReference type="ChEBI" id="CHEBI:29105"/>
    </cofactor>
    <text evidence="10">Binds 1 zinc ion per subunit.</text>
</comment>
<dbReference type="AlphaFoldDB" id="A0A0S3PPH8"/>
<evidence type="ECO:0000256" key="6">
    <source>
        <dbReference type="ARBA" id="ARBA00022833"/>
    </source>
</evidence>
<evidence type="ECO:0000256" key="12">
    <source>
        <dbReference type="SAM" id="Phobius"/>
    </source>
</evidence>
<gene>
    <name evidence="14" type="ORF">GJW-30_1_00383</name>
</gene>